<dbReference type="PANTHER" id="PTHR33337:SF40">
    <property type="entry name" value="CENP-V_GFA DOMAIN-CONTAINING PROTEIN-RELATED"/>
    <property type="match status" value="1"/>
</dbReference>
<evidence type="ECO:0000256" key="2">
    <source>
        <dbReference type="ARBA" id="ARBA00022723"/>
    </source>
</evidence>
<protein>
    <recommendedName>
        <fullName evidence="5">CENP-V/GFA domain-containing protein</fullName>
    </recommendedName>
</protein>
<dbReference type="Gene3D" id="3.90.1590.10">
    <property type="entry name" value="glutathione-dependent formaldehyde- activating enzyme (gfa)"/>
    <property type="match status" value="1"/>
</dbReference>
<keyword evidence="3" id="KW-0862">Zinc</keyword>
<dbReference type="Pfam" id="PF04828">
    <property type="entry name" value="GFA"/>
    <property type="match status" value="1"/>
</dbReference>
<proteinExistence type="inferred from homology"/>
<comment type="similarity">
    <text evidence="1">Belongs to the Gfa family.</text>
</comment>
<dbReference type="PROSITE" id="PS51891">
    <property type="entry name" value="CENP_V_GFA"/>
    <property type="match status" value="1"/>
</dbReference>
<keyword evidence="2" id="KW-0479">Metal-binding</keyword>
<dbReference type="PANTHER" id="PTHR33337">
    <property type="entry name" value="GFA DOMAIN-CONTAINING PROTEIN"/>
    <property type="match status" value="1"/>
</dbReference>
<evidence type="ECO:0000313" key="6">
    <source>
        <dbReference type="EMBL" id="KAF2859809.1"/>
    </source>
</evidence>
<gene>
    <name evidence="6" type="ORF">K470DRAFT_300087</name>
</gene>
<dbReference type="GO" id="GO:0046872">
    <property type="term" value="F:metal ion binding"/>
    <property type="evidence" value="ECO:0007669"/>
    <property type="project" value="UniProtKB-KW"/>
</dbReference>
<sequence>MESHSNPNPYQPKPGFKARYTASCHCGGVTYQISRQDPLDSKFCHCTGCQVIHGSPCQWAAIFHKLDLNFPNGSQHLGFYDHSQNKEERQLPCKVRCVICHSFILDEGRNMFLIFPSLVKFESKEDKERFLPRCHIFYKQRVIDIKDGRTKWEGLDHKSLQMGDV</sequence>
<dbReference type="Proteomes" id="UP000799421">
    <property type="component" value="Unassembled WGS sequence"/>
</dbReference>
<evidence type="ECO:0000256" key="3">
    <source>
        <dbReference type="ARBA" id="ARBA00022833"/>
    </source>
</evidence>
<accession>A0A6A7BYM4</accession>
<evidence type="ECO:0000256" key="1">
    <source>
        <dbReference type="ARBA" id="ARBA00005495"/>
    </source>
</evidence>
<name>A0A6A7BYM4_9PEZI</name>
<feature type="domain" description="CENP-V/GFA" evidence="5">
    <location>
        <begin position="20"/>
        <end position="153"/>
    </location>
</feature>
<evidence type="ECO:0000259" key="5">
    <source>
        <dbReference type="PROSITE" id="PS51891"/>
    </source>
</evidence>
<organism evidence="6 7">
    <name type="scientific">Piedraia hortae CBS 480.64</name>
    <dbReference type="NCBI Taxonomy" id="1314780"/>
    <lineage>
        <taxon>Eukaryota</taxon>
        <taxon>Fungi</taxon>
        <taxon>Dikarya</taxon>
        <taxon>Ascomycota</taxon>
        <taxon>Pezizomycotina</taxon>
        <taxon>Dothideomycetes</taxon>
        <taxon>Dothideomycetidae</taxon>
        <taxon>Capnodiales</taxon>
        <taxon>Piedraiaceae</taxon>
        <taxon>Piedraia</taxon>
    </lineage>
</organism>
<dbReference type="OrthoDB" id="9970124at2759"/>
<dbReference type="InterPro" id="IPR011057">
    <property type="entry name" value="Mss4-like_sf"/>
</dbReference>
<evidence type="ECO:0000256" key="4">
    <source>
        <dbReference type="ARBA" id="ARBA00023239"/>
    </source>
</evidence>
<evidence type="ECO:0000313" key="7">
    <source>
        <dbReference type="Proteomes" id="UP000799421"/>
    </source>
</evidence>
<dbReference type="EMBL" id="MU005988">
    <property type="protein sequence ID" value="KAF2859809.1"/>
    <property type="molecule type" value="Genomic_DNA"/>
</dbReference>
<dbReference type="SUPFAM" id="SSF51316">
    <property type="entry name" value="Mss4-like"/>
    <property type="match status" value="1"/>
</dbReference>
<keyword evidence="7" id="KW-1185">Reference proteome</keyword>
<dbReference type="AlphaFoldDB" id="A0A6A7BYM4"/>
<reference evidence="6" key="1">
    <citation type="journal article" date="2020" name="Stud. Mycol.">
        <title>101 Dothideomycetes genomes: a test case for predicting lifestyles and emergence of pathogens.</title>
        <authorList>
            <person name="Haridas S."/>
            <person name="Albert R."/>
            <person name="Binder M."/>
            <person name="Bloem J."/>
            <person name="Labutti K."/>
            <person name="Salamov A."/>
            <person name="Andreopoulos B."/>
            <person name="Baker S."/>
            <person name="Barry K."/>
            <person name="Bills G."/>
            <person name="Bluhm B."/>
            <person name="Cannon C."/>
            <person name="Castanera R."/>
            <person name="Culley D."/>
            <person name="Daum C."/>
            <person name="Ezra D."/>
            <person name="Gonzalez J."/>
            <person name="Henrissat B."/>
            <person name="Kuo A."/>
            <person name="Liang C."/>
            <person name="Lipzen A."/>
            <person name="Lutzoni F."/>
            <person name="Magnuson J."/>
            <person name="Mondo S."/>
            <person name="Nolan M."/>
            <person name="Ohm R."/>
            <person name="Pangilinan J."/>
            <person name="Park H.-J."/>
            <person name="Ramirez L."/>
            <person name="Alfaro M."/>
            <person name="Sun H."/>
            <person name="Tritt A."/>
            <person name="Yoshinaga Y."/>
            <person name="Zwiers L.-H."/>
            <person name="Turgeon B."/>
            <person name="Goodwin S."/>
            <person name="Spatafora J."/>
            <person name="Crous P."/>
            <person name="Grigoriev I."/>
        </authorList>
    </citation>
    <scope>NUCLEOTIDE SEQUENCE</scope>
    <source>
        <strain evidence="6">CBS 480.64</strain>
    </source>
</reference>
<dbReference type="InterPro" id="IPR006913">
    <property type="entry name" value="CENP-V/GFA"/>
</dbReference>
<dbReference type="GO" id="GO:0016846">
    <property type="term" value="F:carbon-sulfur lyase activity"/>
    <property type="evidence" value="ECO:0007669"/>
    <property type="project" value="InterPro"/>
</dbReference>
<keyword evidence="4" id="KW-0456">Lyase</keyword>